<comment type="similarity">
    <text evidence="1">Belongs to the mimivirus BTB/WD family.</text>
</comment>
<dbReference type="InterPro" id="IPR011044">
    <property type="entry name" value="Quino_amine_DH_bsu"/>
</dbReference>
<dbReference type="PROSITE" id="PS50097">
    <property type="entry name" value="BTB"/>
    <property type="match status" value="1"/>
</dbReference>
<protein>
    <submittedName>
        <fullName evidence="3">Putative BTB-POZ domain-containing protein</fullName>
    </submittedName>
</protein>
<dbReference type="Gene3D" id="3.30.710.10">
    <property type="entry name" value="Potassium Channel Kv1.1, Chain A"/>
    <property type="match status" value="1"/>
</dbReference>
<evidence type="ECO:0000256" key="1">
    <source>
        <dbReference type="ARBA" id="ARBA00006497"/>
    </source>
</evidence>
<sequence length="477" mass="56486">MDFSQVYESGDLCDIELILMDEKNQISIKFHKLVLYMKSPFFQKLFTSSFEEKNKSQIIMKIPDVDVCVDVIKSFYNIVVSKNDHWKYQLSNYLTKQYLLLECKLPEKLSIPENEFDDFLNITQSLEYNDELINLIADNLPHNYNLNNLSIELINEINQKYFTSQLLITNDKGIYILDMNNGAYSKILKGNFHSTDYIKELGIFITKKSSDCIPEQIELKFLTYDLSGKEIYLDETNKKIKSFIEKIDVKNIKYIEDFIKTIGDDFFLSKYHYNKDYNKIVFIASKYINQYRSKCINYIYIFDQKTLSIEEIYRINEIESYESVKDFIFVDNGLILNITSYYNSMVYLYSMINKTITTFNYIKRFEYVKIKYNGNDLILLSKGNKSLVYSLTEKKVIKKLPKFENFEFITEEIIVDTDDYIDNINFYIKKSEINIFNIMTETSIKKIVDIPIKHFIPIPSNNPIKNKLTQYLNGLNN</sequence>
<evidence type="ECO:0000313" key="3">
    <source>
        <dbReference type="EMBL" id="QID06484.1"/>
    </source>
</evidence>
<dbReference type="InterPro" id="IPR000210">
    <property type="entry name" value="BTB/POZ_dom"/>
</dbReference>
<dbReference type="SUPFAM" id="SSF54695">
    <property type="entry name" value="POZ domain"/>
    <property type="match status" value="1"/>
</dbReference>
<dbReference type="SUPFAM" id="SSF50969">
    <property type="entry name" value="YVTN repeat-like/Quinoprotein amine dehydrogenase"/>
    <property type="match status" value="1"/>
</dbReference>
<evidence type="ECO:0000259" key="2">
    <source>
        <dbReference type="PROSITE" id="PS50097"/>
    </source>
</evidence>
<dbReference type="Pfam" id="PF00651">
    <property type="entry name" value="BTB"/>
    <property type="match status" value="1"/>
</dbReference>
<organism evidence="3">
    <name type="scientific">Borely moumouvirus</name>
    <dbReference type="NCBI Taxonomy" id="2712067"/>
    <lineage>
        <taxon>Viruses</taxon>
        <taxon>Varidnaviria</taxon>
        <taxon>Bamfordvirae</taxon>
        <taxon>Nucleocytoviricota</taxon>
        <taxon>Megaviricetes</taxon>
        <taxon>Imitervirales</taxon>
        <taxon>Mimiviridae</taxon>
        <taxon>Megamimivirinae</taxon>
        <taxon>Moumouvirus</taxon>
    </lineage>
</organism>
<name>A0A6G6ACD4_9VIRU</name>
<dbReference type="EMBL" id="MN175499">
    <property type="protein sequence ID" value="QID06484.1"/>
    <property type="molecule type" value="Genomic_DNA"/>
</dbReference>
<dbReference type="CDD" id="cd18186">
    <property type="entry name" value="BTB_POZ_ZBTB_KLHL-like"/>
    <property type="match status" value="1"/>
</dbReference>
<proteinExistence type="inferred from homology"/>
<accession>A0A6G6ACD4</accession>
<feature type="domain" description="BTB" evidence="2">
    <location>
        <begin position="13"/>
        <end position="84"/>
    </location>
</feature>
<dbReference type="InterPro" id="IPR011333">
    <property type="entry name" value="SKP1/BTB/POZ_sf"/>
</dbReference>
<reference evidence="3" key="1">
    <citation type="submission" date="2019-07" db="EMBL/GenBank/DDBJ databases">
        <title>The discovery of a new lineage B mimivirus raises questions about particles surface fibrils.</title>
        <authorList>
            <person name="Silva L.K.S."/>
            <person name="Rodrigues R.A.L."/>
            <person name="Andrade A.C.S.P."/>
            <person name="Hikida H."/>
            <person name="Andreani J."/>
            <person name="Levasseur A."/>
            <person name="La Scola B."/>
            <person name="Abrahao J.S."/>
        </authorList>
    </citation>
    <scope>NUCLEOTIDE SEQUENCE</scope>
    <source>
        <strain evidence="3">B60</strain>
    </source>
</reference>